<evidence type="ECO:0000256" key="1">
    <source>
        <dbReference type="ARBA" id="ARBA00009986"/>
    </source>
</evidence>
<dbReference type="Gene3D" id="3.40.605.10">
    <property type="entry name" value="Aldehyde Dehydrogenase, Chain A, domain 1"/>
    <property type="match status" value="1"/>
</dbReference>
<proteinExistence type="inferred from homology"/>
<evidence type="ECO:0000313" key="6">
    <source>
        <dbReference type="Proteomes" id="UP001139289"/>
    </source>
</evidence>
<dbReference type="Gene3D" id="3.40.309.10">
    <property type="entry name" value="Aldehyde Dehydrogenase, Chain A, domain 2"/>
    <property type="match status" value="1"/>
</dbReference>
<dbReference type="InterPro" id="IPR016163">
    <property type="entry name" value="Ald_DH_C"/>
</dbReference>
<dbReference type="Proteomes" id="UP001139289">
    <property type="component" value="Unassembled WGS sequence"/>
</dbReference>
<dbReference type="EMBL" id="JAGTTM010000001">
    <property type="protein sequence ID" value="MCC2027934.1"/>
    <property type="molecule type" value="Genomic_DNA"/>
</dbReference>
<evidence type="ECO:0000259" key="4">
    <source>
        <dbReference type="Pfam" id="PF00171"/>
    </source>
</evidence>
<dbReference type="GO" id="GO:0004777">
    <property type="term" value="F:succinate-semialdehyde dehydrogenase (NAD+) activity"/>
    <property type="evidence" value="ECO:0007669"/>
    <property type="project" value="TreeGrafter"/>
</dbReference>
<dbReference type="InterPro" id="IPR016162">
    <property type="entry name" value="Ald_DH_N"/>
</dbReference>
<dbReference type="InterPro" id="IPR016160">
    <property type="entry name" value="Ald_DH_CS_CYS"/>
</dbReference>
<dbReference type="FunFam" id="3.40.605.10:FF:000012">
    <property type="entry name" value="NAD-dependent succinate-semialdehyde dehydrogenase"/>
    <property type="match status" value="1"/>
</dbReference>
<evidence type="ECO:0000256" key="3">
    <source>
        <dbReference type="ARBA" id="ARBA00023002"/>
    </source>
</evidence>
<dbReference type="InterPro" id="IPR047110">
    <property type="entry name" value="GABD/Sad-like"/>
</dbReference>
<dbReference type="PROSITE" id="PS00070">
    <property type="entry name" value="ALDEHYDE_DEHYDR_CYS"/>
    <property type="match status" value="1"/>
</dbReference>
<name>A0A9X1LLG7_9MICO</name>
<feature type="domain" description="Aldehyde dehydrogenase" evidence="4">
    <location>
        <begin position="4"/>
        <end position="449"/>
    </location>
</feature>
<dbReference type="SUPFAM" id="SSF53720">
    <property type="entry name" value="ALDH-like"/>
    <property type="match status" value="1"/>
</dbReference>
<dbReference type="PANTHER" id="PTHR43217:SF2">
    <property type="entry name" value="SUCCINATE-SEMIALDEHYDE DEHYDROGENASE [NADP(+)]"/>
    <property type="match status" value="1"/>
</dbReference>
<dbReference type="Pfam" id="PF00171">
    <property type="entry name" value="Aldedh"/>
    <property type="match status" value="1"/>
</dbReference>
<organism evidence="5 6">
    <name type="scientific">Microbacterium tenebrionis</name>
    <dbReference type="NCBI Taxonomy" id="2830665"/>
    <lineage>
        <taxon>Bacteria</taxon>
        <taxon>Bacillati</taxon>
        <taxon>Actinomycetota</taxon>
        <taxon>Actinomycetes</taxon>
        <taxon>Micrococcales</taxon>
        <taxon>Microbacteriaceae</taxon>
        <taxon>Microbacterium</taxon>
    </lineage>
</organism>
<gene>
    <name evidence="5" type="ORF">KEC56_00060</name>
</gene>
<dbReference type="FunFam" id="3.40.309.10:FF:000009">
    <property type="entry name" value="Aldehyde dehydrogenase A"/>
    <property type="match status" value="1"/>
</dbReference>
<keyword evidence="3" id="KW-0560">Oxidoreductase</keyword>
<dbReference type="InterPro" id="IPR016161">
    <property type="entry name" value="Ald_DH/histidinol_DH"/>
</dbReference>
<sequence length="453" mass="47448">MTDYAVTNPATGETVATYETATDAQIEDAVARAHAAASAWGATSPADRAAVIRRIAELHRERKDDLGAVIVKEMGKPIVAAVGEVEFAADIIEFYADNIERITGDQPLDILGDGTAVIRRAPLGVLLGIMPWNFPAYQVARFAAPNLAIGNTIILKHAPQCPESAAMIEGIYADAGLPDGAYVNVYATNEQAATIIADPRVHGVSVTGSERAGAAVAEVAGRNLKKVALELGGSDPFIVLSTDDLDAVVQNAVDARLDNNGQSCNGAKRFIIADDLYDAFVEKFVAALAAVDATDPTQEDTILGPLSSLAAAERLQEQVDRAVAQGATLLTGGTREGAFFAPTVLADVTADMDAYQEELFGPAAVVYRAANEADAVAIANGTPFGLGSYVFTTDAEQAERVADGIEAGMVYVNLVLADSPELPFGGVKRSGTSRELGLLAADEFVNKKLIRKA</sequence>
<keyword evidence="6" id="KW-1185">Reference proteome</keyword>
<dbReference type="InterPro" id="IPR015590">
    <property type="entry name" value="Aldehyde_DH_dom"/>
</dbReference>
<accession>A0A9X1LLG7</accession>
<protein>
    <submittedName>
        <fullName evidence="5">Aldehyde dehydrogenase family protein</fullName>
    </submittedName>
</protein>
<keyword evidence="2" id="KW-0521">NADP</keyword>
<dbReference type="AlphaFoldDB" id="A0A9X1LLG7"/>
<reference evidence="5" key="1">
    <citation type="submission" date="2021-04" db="EMBL/GenBank/DDBJ databases">
        <title>Microbacterium tenobrionis sp. nov. and Microbacterium allomyrinae sp. nov., isolated from larvae of Tenobrio molitor and Allomyrina dichotoma, respectively.</title>
        <authorList>
            <person name="Lee S.D."/>
        </authorList>
    </citation>
    <scope>NUCLEOTIDE SEQUENCE</scope>
    <source>
        <strain evidence="5">YMB-B2</strain>
    </source>
</reference>
<dbReference type="RefSeq" id="WP_227529324.1">
    <property type="nucleotide sequence ID" value="NZ_JAGTTM010000001.1"/>
</dbReference>
<comment type="similarity">
    <text evidence="1">Belongs to the aldehyde dehydrogenase family.</text>
</comment>
<comment type="caution">
    <text evidence="5">The sequence shown here is derived from an EMBL/GenBank/DDBJ whole genome shotgun (WGS) entry which is preliminary data.</text>
</comment>
<evidence type="ECO:0000256" key="2">
    <source>
        <dbReference type="ARBA" id="ARBA00022857"/>
    </source>
</evidence>
<evidence type="ECO:0000313" key="5">
    <source>
        <dbReference type="EMBL" id="MCC2027934.1"/>
    </source>
</evidence>
<dbReference type="PANTHER" id="PTHR43217">
    <property type="entry name" value="SUCCINATE SEMIALDEHYDE DEHYDROGENASE [NAD(P)+] SAD"/>
    <property type="match status" value="1"/>
</dbReference>